<organism evidence="1">
    <name type="scientific">marine sediment metagenome</name>
    <dbReference type="NCBI Taxonomy" id="412755"/>
    <lineage>
        <taxon>unclassified sequences</taxon>
        <taxon>metagenomes</taxon>
        <taxon>ecological metagenomes</taxon>
    </lineage>
</organism>
<sequence length="269" mass="29944">VLGQHPNAVFERQTISGPARAFINGLYNLFAAESGVVGEKHTISEAFGAVRDWWLALPNLARAADIYPADTYPTAHPLVELLTQVETHNPYAFVLGDLQSVYGYDFQGALTDQIQAEILEALKTDKAALEGGPGRVKDGLLTQLMKPFAPEGDLYGHYQAAIEAWYKDLDAGQQDPFAEWHNNQSQAIIQHLKTITNIETTFFERLPAHAGFGLGRVDDWRRDRSTEYARMFKDGLAHIEAYRIQVPAPVWEVRGVGVKKQPTRDGAQI</sequence>
<accession>X0UB49</accession>
<gene>
    <name evidence="1" type="ORF">S01H1_38183</name>
</gene>
<name>X0UB49_9ZZZZ</name>
<reference evidence="1" key="1">
    <citation type="journal article" date="2014" name="Front. Microbiol.">
        <title>High frequency of phylogenetically diverse reductive dehalogenase-homologous genes in deep subseafloor sedimentary metagenomes.</title>
        <authorList>
            <person name="Kawai M."/>
            <person name="Futagami T."/>
            <person name="Toyoda A."/>
            <person name="Takaki Y."/>
            <person name="Nishi S."/>
            <person name="Hori S."/>
            <person name="Arai W."/>
            <person name="Tsubouchi T."/>
            <person name="Morono Y."/>
            <person name="Uchiyama I."/>
            <person name="Ito T."/>
            <person name="Fujiyama A."/>
            <person name="Inagaki F."/>
            <person name="Takami H."/>
        </authorList>
    </citation>
    <scope>NUCLEOTIDE SEQUENCE</scope>
    <source>
        <strain evidence="1">Expedition CK06-06</strain>
    </source>
</reference>
<dbReference type="AlphaFoldDB" id="X0UB49"/>
<evidence type="ECO:0000313" key="1">
    <source>
        <dbReference type="EMBL" id="GAG03024.1"/>
    </source>
</evidence>
<dbReference type="EMBL" id="BARS01024019">
    <property type="protein sequence ID" value="GAG03024.1"/>
    <property type="molecule type" value="Genomic_DNA"/>
</dbReference>
<protein>
    <submittedName>
        <fullName evidence="1">Uncharacterized protein</fullName>
    </submittedName>
</protein>
<feature type="non-terminal residue" evidence="1">
    <location>
        <position position="269"/>
    </location>
</feature>
<proteinExistence type="predicted"/>
<comment type="caution">
    <text evidence="1">The sequence shown here is derived from an EMBL/GenBank/DDBJ whole genome shotgun (WGS) entry which is preliminary data.</text>
</comment>
<feature type="non-terminal residue" evidence="1">
    <location>
        <position position="1"/>
    </location>
</feature>